<keyword evidence="4" id="KW-0274">FAD</keyword>
<sequence length="561" mass="63403">MLDKFDENGQCSVSKSQIHTRRQLRLICIGAGIAGIAAAYKYDRQLSNVSFVIYEKNEDVGGTWLENRYPGCACDIPAHGYTYSWEGNPEWSCFYAEAPEIHAYYKSCAEKWNCMRYIKLSHQVTEAKWSSSSSKWDVSVKILATGETIVDECDVLLSATGVLNKWKWPDITGIHDFKGKLLHSARWDNDYSFEGKRVAVIGAGSSAIQIVPKLTPIVAEMVSFIRSRTWITAEFNADLAPQGRETRYSAEQIEKFKTDTQYFLDYRKRLYNASGANYTVYYKDSEKQKLAKQRFTQMMKERLNFREDLCSRIIPEFAVGCRRFTPGTGYLEALVSPNSRVVTTDIECITSGGLRTTDGEEYEVDAIICATGFDTSFKPAFPVIGLNGRNLAEEWKEQPLHYLSVAAPGFPNYFMAGGPNSPISNGSLIAGLETAIDYAYRCITKMQTENIVSLEPKIEAVEDFLEHRDAYMDLMVWSDSCKSWYKNGKSDGPVIGPWIGSTWHYEEALREPRFEDYQIHYLGRNRFAYLGDGRTIGEVEGVDMSAKITQPGVSKLEKALS</sequence>
<protein>
    <submittedName>
        <fullName evidence="6">Uncharacterized protein</fullName>
    </submittedName>
</protein>
<dbReference type="EMBL" id="KN847497">
    <property type="protein sequence ID" value="KIW12770.1"/>
    <property type="molecule type" value="Genomic_DNA"/>
</dbReference>
<keyword evidence="7" id="KW-1185">Reference proteome</keyword>
<name>A0A0D2B2C3_9EURO</name>
<dbReference type="InterPro" id="IPR036188">
    <property type="entry name" value="FAD/NAD-bd_sf"/>
</dbReference>
<dbReference type="VEuPathDB" id="FungiDB:PV08_07957"/>
<dbReference type="PANTHER" id="PTHR42877:SF8">
    <property type="entry name" value="MONOOXYGENASE"/>
    <property type="match status" value="1"/>
</dbReference>
<comment type="similarity">
    <text evidence="2">Belongs to the FAD-binding monooxygenase family.</text>
</comment>
<dbReference type="InterPro" id="IPR020946">
    <property type="entry name" value="Flavin_mOase-like"/>
</dbReference>
<evidence type="ECO:0000313" key="6">
    <source>
        <dbReference type="EMBL" id="KIW12770.1"/>
    </source>
</evidence>
<reference evidence="6 7" key="1">
    <citation type="submission" date="2015-01" db="EMBL/GenBank/DDBJ databases">
        <title>The Genome Sequence of Exophiala spinifera CBS89968.</title>
        <authorList>
            <consortium name="The Broad Institute Genomics Platform"/>
            <person name="Cuomo C."/>
            <person name="de Hoog S."/>
            <person name="Gorbushina A."/>
            <person name="Stielow B."/>
            <person name="Teixiera M."/>
            <person name="Abouelleil A."/>
            <person name="Chapman S.B."/>
            <person name="Priest M."/>
            <person name="Young S.K."/>
            <person name="Wortman J."/>
            <person name="Nusbaum C."/>
            <person name="Birren B."/>
        </authorList>
    </citation>
    <scope>NUCLEOTIDE SEQUENCE [LARGE SCALE GENOMIC DNA]</scope>
    <source>
        <strain evidence="6 7">CBS 89968</strain>
    </source>
</reference>
<comment type="cofactor">
    <cofactor evidence="1">
        <name>FAD</name>
        <dbReference type="ChEBI" id="CHEBI:57692"/>
    </cofactor>
</comment>
<dbReference type="GeneID" id="27335040"/>
<evidence type="ECO:0000256" key="3">
    <source>
        <dbReference type="ARBA" id="ARBA00022630"/>
    </source>
</evidence>
<dbReference type="PRINTS" id="PR00469">
    <property type="entry name" value="PNDRDTASEII"/>
</dbReference>
<dbReference type="GO" id="GO:0004499">
    <property type="term" value="F:N,N-dimethylaniline monooxygenase activity"/>
    <property type="evidence" value="ECO:0007669"/>
    <property type="project" value="InterPro"/>
</dbReference>
<dbReference type="InterPro" id="IPR051209">
    <property type="entry name" value="FAD-bind_Monooxygenase_sf"/>
</dbReference>
<accession>A0A0D2B2C3</accession>
<dbReference type="HOGENOM" id="CLU_006937_6_1_1"/>
<keyword evidence="5" id="KW-0560">Oxidoreductase</keyword>
<dbReference type="GO" id="GO:0050660">
    <property type="term" value="F:flavin adenine dinucleotide binding"/>
    <property type="evidence" value="ECO:0007669"/>
    <property type="project" value="InterPro"/>
</dbReference>
<evidence type="ECO:0000256" key="1">
    <source>
        <dbReference type="ARBA" id="ARBA00001974"/>
    </source>
</evidence>
<evidence type="ECO:0000256" key="2">
    <source>
        <dbReference type="ARBA" id="ARBA00010139"/>
    </source>
</evidence>
<dbReference type="Proteomes" id="UP000053328">
    <property type="component" value="Unassembled WGS sequence"/>
</dbReference>
<evidence type="ECO:0000256" key="5">
    <source>
        <dbReference type="ARBA" id="ARBA00023002"/>
    </source>
</evidence>
<evidence type="ECO:0000256" key="4">
    <source>
        <dbReference type="ARBA" id="ARBA00022827"/>
    </source>
</evidence>
<dbReference type="RefSeq" id="XP_016232986.1">
    <property type="nucleotide sequence ID" value="XM_016382283.1"/>
</dbReference>
<keyword evidence="3" id="KW-0285">Flavoprotein</keyword>
<proteinExistence type="inferred from homology"/>
<dbReference type="Gene3D" id="3.50.50.60">
    <property type="entry name" value="FAD/NAD(P)-binding domain"/>
    <property type="match status" value="2"/>
</dbReference>
<dbReference type="GO" id="GO:0050661">
    <property type="term" value="F:NADP binding"/>
    <property type="evidence" value="ECO:0007669"/>
    <property type="project" value="InterPro"/>
</dbReference>
<dbReference type="SUPFAM" id="SSF51905">
    <property type="entry name" value="FAD/NAD(P)-binding domain"/>
    <property type="match status" value="2"/>
</dbReference>
<dbReference type="PANTHER" id="PTHR42877">
    <property type="entry name" value="L-ORNITHINE N(5)-MONOOXYGENASE-RELATED"/>
    <property type="match status" value="1"/>
</dbReference>
<evidence type="ECO:0000313" key="7">
    <source>
        <dbReference type="Proteomes" id="UP000053328"/>
    </source>
</evidence>
<gene>
    <name evidence="6" type="ORF">PV08_07957</name>
</gene>
<dbReference type="AlphaFoldDB" id="A0A0D2B2C3"/>
<dbReference type="Pfam" id="PF00743">
    <property type="entry name" value="FMO-like"/>
    <property type="match status" value="1"/>
</dbReference>
<dbReference type="OrthoDB" id="74360at2759"/>
<organism evidence="6 7">
    <name type="scientific">Exophiala spinifera</name>
    <dbReference type="NCBI Taxonomy" id="91928"/>
    <lineage>
        <taxon>Eukaryota</taxon>
        <taxon>Fungi</taxon>
        <taxon>Dikarya</taxon>
        <taxon>Ascomycota</taxon>
        <taxon>Pezizomycotina</taxon>
        <taxon>Eurotiomycetes</taxon>
        <taxon>Chaetothyriomycetidae</taxon>
        <taxon>Chaetothyriales</taxon>
        <taxon>Herpotrichiellaceae</taxon>
        <taxon>Exophiala</taxon>
    </lineage>
</organism>